<evidence type="ECO:0000313" key="2">
    <source>
        <dbReference type="EMBL" id="GMH48544.1"/>
    </source>
</evidence>
<keyword evidence="3" id="KW-1185">Reference proteome</keyword>
<dbReference type="AlphaFoldDB" id="A0A9W7DLZ5"/>
<dbReference type="EMBL" id="BRXZ01004421">
    <property type="protein sequence ID" value="GMH48544.1"/>
    <property type="molecule type" value="Genomic_DNA"/>
</dbReference>
<evidence type="ECO:0000256" key="1">
    <source>
        <dbReference type="SAM" id="MobiDB-lite"/>
    </source>
</evidence>
<name>A0A9W7DLZ5_9STRA</name>
<proteinExistence type="predicted"/>
<feature type="region of interest" description="Disordered" evidence="1">
    <location>
        <begin position="1"/>
        <end position="47"/>
    </location>
</feature>
<reference evidence="2" key="1">
    <citation type="submission" date="2022-07" db="EMBL/GenBank/DDBJ databases">
        <title>Genome analysis of Parmales, a sister group of diatoms, reveals the evolutionary specialization of diatoms from phago-mixotrophs to photoautotrophs.</title>
        <authorList>
            <person name="Ban H."/>
            <person name="Sato S."/>
            <person name="Yoshikawa S."/>
            <person name="Kazumasa Y."/>
            <person name="Nakamura Y."/>
            <person name="Ichinomiya M."/>
            <person name="Saitoh K."/>
            <person name="Sato N."/>
            <person name="Blanc-Mathieu R."/>
            <person name="Endo H."/>
            <person name="Kuwata A."/>
            <person name="Ogata H."/>
        </authorList>
    </citation>
    <scope>NUCLEOTIDE SEQUENCE</scope>
</reference>
<gene>
    <name evidence="2" type="ORF">TrRE_jg9966</name>
</gene>
<dbReference type="Proteomes" id="UP001165082">
    <property type="component" value="Unassembled WGS sequence"/>
</dbReference>
<protein>
    <submittedName>
        <fullName evidence="2">Uncharacterized protein</fullName>
    </submittedName>
</protein>
<evidence type="ECO:0000313" key="3">
    <source>
        <dbReference type="Proteomes" id="UP001165082"/>
    </source>
</evidence>
<comment type="caution">
    <text evidence="2">The sequence shown here is derived from an EMBL/GenBank/DDBJ whole genome shotgun (WGS) entry which is preliminary data.</text>
</comment>
<sequence length="160" mass="18192">MRVISEPSQTEKAVEKVKEDIKEGKDKESKKGAKESKKGGKKSKKGGKVVKKSYNFDTQDEKEICWHFLLPDVSTSLQIVDGFILNWDARIVRHCSISLSKKKGGSDEGWVKEPKMHALFTCHGDVEKRNEEIKACAKLAHDKEKRKYNTFGEWAKALPE</sequence>
<feature type="compositionally biased region" description="Polar residues" evidence="1">
    <location>
        <begin position="1"/>
        <end position="11"/>
    </location>
</feature>
<organism evidence="2 3">
    <name type="scientific">Triparma retinervis</name>
    <dbReference type="NCBI Taxonomy" id="2557542"/>
    <lineage>
        <taxon>Eukaryota</taxon>
        <taxon>Sar</taxon>
        <taxon>Stramenopiles</taxon>
        <taxon>Ochrophyta</taxon>
        <taxon>Bolidophyceae</taxon>
        <taxon>Parmales</taxon>
        <taxon>Triparmaceae</taxon>
        <taxon>Triparma</taxon>
    </lineage>
</organism>
<accession>A0A9W7DLZ5</accession>
<feature type="compositionally biased region" description="Basic and acidic residues" evidence="1">
    <location>
        <begin position="12"/>
        <end position="38"/>
    </location>
</feature>
<feature type="non-terminal residue" evidence="2">
    <location>
        <position position="1"/>
    </location>
</feature>